<dbReference type="STRING" id="6186.A0A183JK54"/>
<dbReference type="GO" id="GO:0008270">
    <property type="term" value="F:zinc ion binding"/>
    <property type="evidence" value="ECO:0007669"/>
    <property type="project" value="UniProtKB-KW"/>
</dbReference>
<dbReference type="PROSITE" id="PS50178">
    <property type="entry name" value="ZF_FYVE"/>
    <property type="match status" value="1"/>
</dbReference>
<dbReference type="PANTHER" id="PTHR39490">
    <property type="entry name" value="ARRESTIN DOMAIN-CONTAINING PROTEIN D"/>
    <property type="match status" value="1"/>
</dbReference>
<feature type="region of interest" description="Disordered" evidence="6">
    <location>
        <begin position="351"/>
        <end position="380"/>
    </location>
</feature>
<dbReference type="SMART" id="SM00064">
    <property type="entry name" value="FYVE"/>
    <property type="match status" value="1"/>
</dbReference>
<dbReference type="EMBL" id="UZAK01003315">
    <property type="protein sequence ID" value="VDO79159.1"/>
    <property type="molecule type" value="Genomic_DNA"/>
</dbReference>
<protein>
    <submittedName>
        <fullName evidence="10">FYVE-type domain-containing protein</fullName>
    </submittedName>
</protein>
<dbReference type="InterPro" id="IPR011011">
    <property type="entry name" value="Znf_FYVE_PHD"/>
</dbReference>
<dbReference type="WBParaSite" id="SCUD_0000308301-mRNA-1">
    <property type="protein sequence ID" value="SCUD_0000308301-mRNA-1"/>
    <property type="gene ID" value="SCUD_0000308301"/>
</dbReference>
<evidence type="ECO:0000256" key="6">
    <source>
        <dbReference type="SAM" id="MobiDB-lite"/>
    </source>
</evidence>
<name>A0A183JK54_9TREM</name>
<evidence type="ECO:0000313" key="8">
    <source>
        <dbReference type="EMBL" id="VDO79159.1"/>
    </source>
</evidence>
<keyword evidence="9" id="KW-1185">Reference proteome</keyword>
<dbReference type="PANTHER" id="PTHR39490:SF8">
    <property type="entry name" value="ZINC FINGER FYVE DOMAIN-CONTAINING PROTEIN 21"/>
    <property type="match status" value="1"/>
</dbReference>
<keyword evidence="1" id="KW-0479">Metal-binding</keyword>
<dbReference type="AlphaFoldDB" id="A0A183JK54"/>
<dbReference type="SUPFAM" id="SSF57903">
    <property type="entry name" value="FYVE/PHD zinc finger"/>
    <property type="match status" value="1"/>
</dbReference>
<keyword evidence="2 4" id="KW-0863">Zinc-finger</keyword>
<dbReference type="InterPro" id="IPR052113">
    <property type="entry name" value="FYVE-type_Zinc_Finger"/>
</dbReference>
<organism evidence="10">
    <name type="scientific">Schistosoma curassoni</name>
    <dbReference type="NCBI Taxonomy" id="6186"/>
    <lineage>
        <taxon>Eukaryota</taxon>
        <taxon>Metazoa</taxon>
        <taxon>Spiralia</taxon>
        <taxon>Lophotrochozoa</taxon>
        <taxon>Platyhelminthes</taxon>
        <taxon>Trematoda</taxon>
        <taxon>Digenea</taxon>
        <taxon>Strigeidida</taxon>
        <taxon>Schistosomatoidea</taxon>
        <taxon>Schistosomatidae</taxon>
        <taxon>Schistosoma</taxon>
    </lineage>
</organism>
<evidence type="ECO:0000256" key="3">
    <source>
        <dbReference type="ARBA" id="ARBA00022833"/>
    </source>
</evidence>
<keyword evidence="3" id="KW-0862">Zinc</keyword>
<keyword evidence="5" id="KW-0175">Coiled coil</keyword>
<dbReference type="InterPro" id="IPR013083">
    <property type="entry name" value="Znf_RING/FYVE/PHD"/>
</dbReference>
<proteinExistence type="predicted"/>
<dbReference type="Gene3D" id="3.30.40.10">
    <property type="entry name" value="Zinc/RING finger domain, C3HC4 (zinc finger)"/>
    <property type="match status" value="1"/>
</dbReference>
<reference evidence="8 9" key="2">
    <citation type="submission" date="2018-11" db="EMBL/GenBank/DDBJ databases">
        <authorList>
            <consortium name="Pathogen Informatics"/>
        </authorList>
    </citation>
    <scope>NUCLEOTIDE SEQUENCE [LARGE SCALE GENOMIC DNA]</scope>
    <source>
        <strain evidence="8">Dakar</strain>
        <strain evidence="9">Dakar, Senegal</strain>
    </source>
</reference>
<evidence type="ECO:0000259" key="7">
    <source>
        <dbReference type="PROSITE" id="PS50178"/>
    </source>
</evidence>
<feature type="coiled-coil region" evidence="5">
    <location>
        <begin position="42"/>
        <end position="76"/>
    </location>
</feature>
<gene>
    <name evidence="8" type="ORF">SCUD_LOCUS3083</name>
</gene>
<accession>A0A183JK54</accession>
<reference evidence="10" key="1">
    <citation type="submission" date="2016-06" db="UniProtKB">
        <authorList>
            <consortium name="WormBaseParasite"/>
        </authorList>
    </citation>
    <scope>IDENTIFICATION</scope>
</reference>
<dbReference type="Pfam" id="PF01363">
    <property type="entry name" value="FYVE"/>
    <property type="match status" value="1"/>
</dbReference>
<evidence type="ECO:0000256" key="5">
    <source>
        <dbReference type="SAM" id="Coils"/>
    </source>
</evidence>
<evidence type="ECO:0000313" key="10">
    <source>
        <dbReference type="WBParaSite" id="SCUD_0000308301-mRNA-1"/>
    </source>
</evidence>
<dbReference type="InterPro" id="IPR017455">
    <property type="entry name" value="Znf_FYVE-rel"/>
</dbReference>
<sequence length="380" mass="42164">MNTLSWFPDWDGLPMLVDRLTIHAHSQLCQERYNRKTQKQSMLALEAKLKYAQLEVERLNSEARRLKQLLELTKTQTCKQDTNPLASSDDHLSSLSSSLSSYEQKFTQNSHINSQCKSKESSLLSSELFVSISKDKNISEEHNPSNVKSELTDPIESAPCKTTSFELIDTEDGQSVLLQPDCIAHQCTSCRIEFSALRPKHHCRNCGYIFCANCSDRRIVTTSQPSEPVRVCRHCFFQLSRPTAKSSKQQLVEEYTPCVARHTIMKEDYNGGGLVKNFTNPDFLSYMNNSIMLSTGSDSGCMPVSSFSNGAILRMSSSGVSHHFNDSFNSETTTNNATTTTAVNHRLDSILTNNPPLSRCHSAGGARPTSSAASDGIAQA</sequence>
<evidence type="ECO:0000256" key="4">
    <source>
        <dbReference type="PROSITE-ProRule" id="PRU00091"/>
    </source>
</evidence>
<dbReference type="Proteomes" id="UP000279833">
    <property type="component" value="Unassembled WGS sequence"/>
</dbReference>
<feature type="domain" description="FYVE-type" evidence="7">
    <location>
        <begin position="181"/>
        <end position="240"/>
    </location>
</feature>
<evidence type="ECO:0000256" key="2">
    <source>
        <dbReference type="ARBA" id="ARBA00022771"/>
    </source>
</evidence>
<evidence type="ECO:0000256" key="1">
    <source>
        <dbReference type="ARBA" id="ARBA00022723"/>
    </source>
</evidence>
<dbReference type="InterPro" id="IPR000306">
    <property type="entry name" value="Znf_FYVE"/>
</dbReference>
<evidence type="ECO:0000313" key="9">
    <source>
        <dbReference type="Proteomes" id="UP000279833"/>
    </source>
</evidence>